<evidence type="ECO:0000313" key="2">
    <source>
        <dbReference type="EMBL" id="KKL44997.1"/>
    </source>
</evidence>
<accession>A0A0F9F1Q3</accession>
<feature type="non-terminal residue" evidence="2">
    <location>
        <position position="1"/>
    </location>
</feature>
<dbReference type="AlphaFoldDB" id="A0A0F9F1Q3"/>
<sequence length="156" mass="18042">RLSKPFYSPGEIRFQRDEMIWLIEHLTELEDGKWPLDPSGAVAPEGRTGLKAEGHFVRPVQFAAEVKTRLSTTGEAGEALVDEIQVGILDYESLSRPAQRVLNYISGWRRRNQTYPEWRATGKYREGGQMPRFSGKQDLSQKQIQEKAKRKRNQRR</sequence>
<organism evidence="2">
    <name type="scientific">marine sediment metagenome</name>
    <dbReference type="NCBI Taxonomy" id="412755"/>
    <lineage>
        <taxon>unclassified sequences</taxon>
        <taxon>metagenomes</taxon>
        <taxon>ecological metagenomes</taxon>
    </lineage>
</organism>
<name>A0A0F9F1Q3_9ZZZZ</name>
<reference evidence="2" key="1">
    <citation type="journal article" date="2015" name="Nature">
        <title>Complex archaea that bridge the gap between prokaryotes and eukaryotes.</title>
        <authorList>
            <person name="Spang A."/>
            <person name="Saw J.H."/>
            <person name="Jorgensen S.L."/>
            <person name="Zaremba-Niedzwiedzka K."/>
            <person name="Martijn J."/>
            <person name="Lind A.E."/>
            <person name="van Eijk R."/>
            <person name="Schleper C."/>
            <person name="Guy L."/>
            <person name="Ettema T.J."/>
        </authorList>
    </citation>
    <scope>NUCLEOTIDE SEQUENCE</scope>
</reference>
<protein>
    <submittedName>
        <fullName evidence="2">Uncharacterized protein</fullName>
    </submittedName>
</protein>
<gene>
    <name evidence="2" type="ORF">LCGC14_2360060</name>
</gene>
<evidence type="ECO:0000256" key="1">
    <source>
        <dbReference type="SAM" id="MobiDB-lite"/>
    </source>
</evidence>
<comment type="caution">
    <text evidence="2">The sequence shown here is derived from an EMBL/GenBank/DDBJ whole genome shotgun (WGS) entry which is preliminary data.</text>
</comment>
<feature type="region of interest" description="Disordered" evidence="1">
    <location>
        <begin position="119"/>
        <end position="156"/>
    </location>
</feature>
<proteinExistence type="predicted"/>
<dbReference type="EMBL" id="LAZR01034547">
    <property type="protein sequence ID" value="KKL44997.1"/>
    <property type="molecule type" value="Genomic_DNA"/>
</dbReference>